<dbReference type="RefSeq" id="WP_102366556.1">
    <property type="nucleotide sequence ID" value="NZ_CP020991.1"/>
</dbReference>
<sequence length="213" mass="25068">MFDNKNNISGELPEHIDFIHNKAIPKFREWGYDVQILRSEKDYLDLFYHVVTRSKKPERNGKYAGFLLAGMCAANSQLKIPPIKNFLKTVKKPFIQYIGIATDEQKRLKKLEGTNKISLLQRYGYTEKMAYDLCKKYDLLSPIYKFAKRGGCWFCPNCSYKEFARLKKCHTELWNKLMLLSNEQNIISSCFKYNKTFLQIDKKVDEINSQLSF</sequence>
<dbReference type="Proteomes" id="UP000235589">
    <property type="component" value="Chromosome"/>
</dbReference>
<evidence type="ECO:0000313" key="1">
    <source>
        <dbReference type="EMBL" id="AUO20444.1"/>
    </source>
</evidence>
<evidence type="ECO:0008006" key="3">
    <source>
        <dbReference type="Google" id="ProtNLM"/>
    </source>
</evidence>
<name>A0A2K9P5B5_9FIRM</name>
<dbReference type="GeneID" id="98063666"/>
<dbReference type="OrthoDB" id="9774475at2"/>
<dbReference type="KEGG" id="mpec:B9O19_02304"/>
<accession>A0A2K9P5B5</accession>
<dbReference type="Gene3D" id="3.40.50.620">
    <property type="entry name" value="HUPs"/>
    <property type="match status" value="1"/>
</dbReference>
<keyword evidence="2" id="KW-1185">Reference proteome</keyword>
<proteinExistence type="predicted"/>
<protein>
    <recommendedName>
        <fullName evidence="3">Phosphoadenosine phosphosulfate reductase</fullName>
    </recommendedName>
</protein>
<evidence type="ECO:0000313" key="2">
    <source>
        <dbReference type="Proteomes" id="UP000235589"/>
    </source>
</evidence>
<dbReference type="AlphaFoldDB" id="A0A2K9P5B5"/>
<dbReference type="InterPro" id="IPR014729">
    <property type="entry name" value="Rossmann-like_a/b/a_fold"/>
</dbReference>
<organism evidence="1 2">
    <name type="scientific">Monoglobus pectinilyticus</name>
    <dbReference type="NCBI Taxonomy" id="1981510"/>
    <lineage>
        <taxon>Bacteria</taxon>
        <taxon>Bacillati</taxon>
        <taxon>Bacillota</taxon>
        <taxon>Clostridia</taxon>
        <taxon>Monoglobales</taxon>
        <taxon>Monoglobaceae</taxon>
        <taxon>Monoglobus</taxon>
    </lineage>
</organism>
<gene>
    <name evidence="1" type="ORF">B9O19_02304</name>
</gene>
<dbReference type="EMBL" id="CP020991">
    <property type="protein sequence ID" value="AUO20444.1"/>
    <property type="molecule type" value="Genomic_DNA"/>
</dbReference>
<reference evidence="1 2" key="1">
    <citation type="submission" date="2017-04" db="EMBL/GenBank/DDBJ databases">
        <title>Monoglobus pectinilyticus 14 draft genome.</title>
        <authorList>
            <person name="Kim C."/>
            <person name="Rosendale D.I."/>
            <person name="Kelly W.J."/>
            <person name="Tannock G.W."/>
            <person name="Patchett M.L."/>
            <person name="Jordens J.Z."/>
        </authorList>
    </citation>
    <scope>NUCLEOTIDE SEQUENCE [LARGE SCALE GENOMIC DNA]</scope>
    <source>
        <strain evidence="1 2">14</strain>
    </source>
</reference>